<keyword evidence="5 13" id="KW-0732">Signal</keyword>
<dbReference type="PANTHER" id="PTHR11920:SF501">
    <property type="entry name" value="GUANYLATE CYCLASE 32E"/>
    <property type="match status" value="1"/>
</dbReference>
<dbReference type="SUPFAM" id="SSF56112">
    <property type="entry name" value="Protein kinase-like (PK-like)"/>
    <property type="match status" value="1"/>
</dbReference>
<dbReference type="AlphaFoldDB" id="A0A1W0WBV5"/>
<dbReference type="SUPFAM" id="SSF55073">
    <property type="entry name" value="Nucleotide cyclase"/>
    <property type="match status" value="1"/>
</dbReference>
<dbReference type="InterPro" id="IPR029787">
    <property type="entry name" value="Nucleotide_cyclase"/>
</dbReference>
<dbReference type="Pfam" id="PF00069">
    <property type="entry name" value="Pkinase"/>
    <property type="match status" value="1"/>
</dbReference>
<dbReference type="InterPro" id="IPR028082">
    <property type="entry name" value="Peripla_BP_I"/>
</dbReference>
<dbReference type="GO" id="GO:0004672">
    <property type="term" value="F:protein kinase activity"/>
    <property type="evidence" value="ECO:0007669"/>
    <property type="project" value="InterPro"/>
</dbReference>
<feature type="chain" id="PRO_5013365977" description="guanylate cyclase" evidence="13">
    <location>
        <begin position="21"/>
        <end position="1143"/>
    </location>
</feature>
<dbReference type="Gene3D" id="3.30.70.1230">
    <property type="entry name" value="Nucleotide cyclase"/>
    <property type="match status" value="1"/>
</dbReference>
<dbReference type="Proteomes" id="UP000192578">
    <property type="component" value="Unassembled WGS sequence"/>
</dbReference>
<keyword evidence="8" id="KW-0472">Membrane</keyword>
<evidence type="ECO:0000256" key="6">
    <source>
        <dbReference type="ARBA" id="ARBA00022741"/>
    </source>
</evidence>
<dbReference type="CDD" id="cd06352">
    <property type="entry name" value="PBP1_NPR_GC-like"/>
    <property type="match status" value="1"/>
</dbReference>
<name>A0A1W0WBV5_HYPEX</name>
<dbReference type="EC" id="4.6.1.2" evidence="3"/>
<dbReference type="PRINTS" id="PR00255">
    <property type="entry name" value="NATPEPTIDER"/>
</dbReference>
<evidence type="ECO:0000256" key="9">
    <source>
        <dbReference type="ARBA" id="ARBA00023170"/>
    </source>
</evidence>
<dbReference type="InterPro" id="IPR001054">
    <property type="entry name" value="A/G_cyclase"/>
</dbReference>
<dbReference type="PROSITE" id="PS50011">
    <property type="entry name" value="PROTEIN_KINASE_DOM"/>
    <property type="match status" value="1"/>
</dbReference>
<keyword evidence="6" id="KW-0547">Nucleotide-binding</keyword>
<dbReference type="GO" id="GO:0005524">
    <property type="term" value="F:ATP binding"/>
    <property type="evidence" value="ECO:0007669"/>
    <property type="project" value="InterPro"/>
</dbReference>
<proteinExistence type="predicted"/>
<dbReference type="GO" id="GO:0007168">
    <property type="term" value="P:receptor guanylyl cyclase signaling pathway"/>
    <property type="evidence" value="ECO:0007669"/>
    <property type="project" value="TreeGrafter"/>
</dbReference>
<evidence type="ECO:0000256" key="12">
    <source>
        <dbReference type="ARBA" id="ARBA00023293"/>
    </source>
</evidence>
<dbReference type="FunFam" id="3.30.70.1230:FF:000030">
    <property type="entry name" value="Si:ch211-215j19.12"/>
    <property type="match status" value="1"/>
</dbReference>
<dbReference type="InterPro" id="IPR000719">
    <property type="entry name" value="Prot_kinase_dom"/>
</dbReference>
<feature type="domain" description="Protein kinase" evidence="14">
    <location>
        <begin position="553"/>
        <end position="871"/>
    </location>
</feature>
<evidence type="ECO:0000256" key="4">
    <source>
        <dbReference type="ARBA" id="ARBA00022692"/>
    </source>
</evidence>
<comment type="caution">
    <text evidence="16">The sequence shown here is derived from an EMBL/GenBank/DDBJ whole genome shotgun (WGS) entry which is preliminary data.</text>
</comment>
<feature type="domain" description="Guanylate cyclase" evidence="15">
    <location>
        <begin position="945"/>
        <end position="1075"/>
    </location>
</feature>
<dbReference type="OrthoDB" id="772719at2759"/>
<dbReference type="SMART" id="SM00044">
    <property type="entry name" value="CYCc"/>
    <property type="match status" value="1"/>
</dbReference>
<dbReference type="GO" id="GO:0004383">
    <property type="term" value="F:guanylate cyclase activity"/>
    <property type="evidence" value="ECO:0007669"/>
    <property type="project" value="UniProtKB-EC"/>
</dbReference>
<protein>
    <recommendedName>
        <fullName evidence="3">guanylate cyclase</fullName>
        <ecNumber evidence="3">4.6.1.2</ecNumber>
    </recommendedName>
</protein>
<dbReference type="InterPro" id="IPR001828">
    <property type="entry name" value="ANF_lig-bd_rcpt"/>
</dbReference>
<dbReference type="CDD" id="cd07302">
    <property type="entry name" value="CHD"/>
    <property type="match status" value="1"/>
</dbReference>
<evidence type="ECO:0000256" key="1">
    <source>
        <dbReference type="ARBA" id="ARBA00001436"/>
    </source>
</evidence>
<dbReference type="EMBL" id="MTYJ01000139">
    <property type="protein sequence ID" value="OQV12658.1"/>
    <property type="molecule type" value="Genomic_DNA"/>
</dbReference>
<evidence type="ECO:0000256" key="11">
    <source>
        <dbReference type="ARBA" id="ARBA00023239"/>
    </source>
</evidence>
<evidence type="ECO:0000256" key="5">
    <source>
        <dbReference type="ARBA" id="ARBA00022729"/>
    </source>
</evidence>
<evidence type="ECO:0000259" key="15">
    <source>
        <dbReference type="PROSITE" id="PS50125"/>
    </source>
</evidence>
<reference evidence="17" key="1">
    <citation type="submission" date="2017-01" db="EMBL/GenBank/DDBJ databases">
        <title>Comparative genomics of anhydrobiosis in the tardigrade Hypsibius dujardini.</title>
        <authorList>
            <person name="Yoshida Y."/>
            <person name="Koutsovoulos G."/>
            <person name="Laetsch D."/>
            <person name="Stevens L."/>
            <person name="Kumar S."/>
            <person name="Horikawa D."/>
            <person name="Ishino K."/>
            <person name="Komine S."/>
            <person name="Tomita M."/>
            <person name="Blaxter M."/>
            <person name="Arakawa K."/>
        </authorList>
    </citation>
    <scope>NUCLEOTIDE SEQUENCE [LARGE SCALE GENOMIC DNA]</scope>
    <source>
        <strain evidence="17">Z151</strain>
    </source>
</reference>
<dbReference type="PROSITE" id="PS50125">
    <property type="entry name" value="GUANYLATE_CYCLASE_2"/>
    <property type="match status" value="1"/>
</dbReference>
<evidence type="ECO:0000313" key="17">
    <source>
        <dbReference type="Proteomes" id="UP000192578"/>
    </source>
</evidence>
<gene>
    <name evidence="16" type="ORF">BV898_13067</name>
</gene>
<keyword evidence="12" id="KW-0141">cGMP biosynthesis</keyword>
<comment type="subcellular location">
    <subcellularLocation>
        <location evidence="2">Membrane</location>
        <topology evidence="2">Single-pass type I membrane protein</topology>
    </subcellularLocation>
</comment>
<keyword evidence="4" id="KW-0812">Transmembrane</keyword>
<evidence type="ECO:0000256" key="13">
    <source>
        <dbReference type="SAM" id="SignalP"/>
    </source>
</evidence>
<organism evidence="16 17">
    <name type="scientific">Hypsibius exemplaris</name>
    <name type="common">Freshwater tardigrade</name>
    <dbReference type="NCBI Taxonomy" id="2072580"/>
    <lineage>
        <taxon>Eukaryota</taxon>
        <taxon>Metazoa</taxon>
        <taxon>Ecdysozoa</taxon>
        <taxon>Tardigrada</taxon>
        <taxon>Eutardigrada</taxon>
        <taxon>Parachela</taxon>
        <taxon>Hypsibioidea</taxon>
        <taxon>Hypsibiidae</taxon>
        <taxon>Hypsibius</taxon>
    </lineage>
</organism>
<evidence type="ECO:0000256" key="10">
    <source>
        <dbReference type="ARBA" id="ARBA00023180"/>
    </source>
</evidence>
<dbReference type="Pfam" id="PF00211">
    <property type="entry name" value="Guanylate_cyc"/>
    <property type="match status" value="1"/>
</dbReference>
<accession>A0A1W0WBV5</accession>
<keyword evidence="9 16" id="KW-0675">Receptor</keyword>
<evidence type="ECO:0000313" key="16">
    <source>
        <dbReference type="EMBL" id="OQV12658.1"/>
    </source>
</evidence>
<keyword evidence="7" id="KW-1133">Transmembrane helix</keyword>
<comment type="catalytic activity">
    <reaction evidence="1">
        <text>GTP = 3',5'-cyclic GMP + diphosphate</text>
        <dbReference type="Rhea" id="RHEA:13665"/>
        <dbReference type="ChEBI" id="CHEBI:33019"/>
        <dbReference type="ChEBI" id="CHEBI:37565"/>
        <dbReference type="ChEBI" id="CHEBI:57746"/>
        <dbReference type="EC" id="4.6.1.2"/>
    </reaction>
</comment>
<keyword evidence="10" id="KW-0325">Glycoprotein</keyword>
<dbReference type="PANTHER" id="PTHR11920">
    <property type="entry name" value="GUANYLYL CYCLASE"/>
    <property type="match status" value="1"/>
</dbReference>
<dbReference type="GO" id="GO:0005886">
    <property type="term" value="C:plasma membrane"/>
    <property type="evidence" value="ECO:0007669"/>
    <property type="project" value="TreeGrafter"/>
</dbReference>
<dbReference type="GO" id="GO:0001653">
    <property type="term" value="F:peptide receptor activity"/>
    <property type="evidence" value="ECO:0007669"/>
    <property type="project" value="TreeGrafter"/>
</dbReference>
<evidence type="ECO:0000256" key="7">
    <source>
        <dbReference type="ARBA" id="ARBA00022989"/>
    </source>
</evidence>
<evidence type="ECO:0000256" key="3">
    <source>
        <dbReference type="ARBA" id="ARBA00012202"/>
    </source>
</evidence>
<keyword evidence="11" id="KW-0456">Lyase</keyword>
<dbReference type="InterPro" id="IPR011009">
    <property type="entry name" value="Kinase-like_dom_sf"/>
</dbReference>
<dbReference type="GO" id="GO:0035556">
    <property type="term" value="P:intracellular signal transduction"/>
    <property type="evidence" value="ECO:0007669"/>
    <property type="project" value="InterPro"/>
</dbReference>
<evidence type="ECO:0000259" key="14">
    <source>
        <dbReference type="PROSITE" id="PS50011"/>
    </source>
</evidence>
<dbReference type="Pfam" id="PF01094">
    <property type="entry name" value="ANF_receptor"/>
    <property type="match status" value="1"/>
</dbReference>
<evidence type="ECO:0000256" key="8">
    <source>
        <dbReference type="ARBA" id="ARBA00023136"/>
    </source>
</evidence>
<dbReference type="Gene3D" id="3.40.50.2300">
    <property type="match status" value="2"/>
</dbReference>
<dbReference type="SUPFAM" id="SSF53822">
    <property type="entry name" value="Periplasmic binding protein-like I"/>
    <property type="match status" value="1"/>
</dbReference>
<keyword evidence="17" id="KW-1185">Reference proteome</keyword>
<sequence>MARLLGVPLVLALTVASLYAKQKNCSLTIFTILPINSDLYLDVRVHGPGVDIAAEDVRRTILPGCNVTWLRPNQTDEILLSANRTAPTLVNKCERLQDNVVRIVSQLYFSLENTSSPLAAVVGTGCSLATLELVDLAARLNIIVLEASGVSTRLDNKTRYTTLIRAGYKSSKVGRLVEQFMQRNNWTDVVVVHKYDRSVFTVLSSIADELRVEEDGIKLNVTDWRNSSVFGYDYPIAHNRTKLDNVIREIREYARVVVLVAPPTDIRQLMLRAHSQNFTADTVFIAVAYFKSKSYIGMPLWNDSSNATENEQVRQSFRSLFLLKQAIPETPRYREFAEQVENRSFAEYGQHIYPEEEVNPHAVGYHDIVIAYAETLNRTLKDGLNVFDAKEIARNMKNKTYTGGVWPLNLDSNGDLIGSFELWSFNYTTADYYKVIDFPQSERFIRSVGEIDWVLGHAPPNTPKCGFRHESHAAECVTNHGTVYGYAAGGTVVAIILMGLVFSLTLYAMHRSAKKRDDRWWEVFAEEMSRIRIKQSRANFVGSTSSSLAASEGVRARPVGPGGGSAVNTAELRSQIVFITPIAVGKQGAIHMTSKTTMELEKLRTSTKCDKLVRVIGICCSPHQPVLIYEYCPRGDVYELIQNSEMYTFITDWNLRLSLIKDMIEGLAYIHHSWIHFHGKLRSSKCLMDQRFVVKITDYCLRDLRPASSAEKDQKKQTWVAPELLNLPKQANLATVPVDILHKADIYSLGIIMLETVWLSDPIKPDRHWTLEQTAEKIEKGPFTHDASVLNIPQTATIFGSNILRGKSPVGSPLVGKHAENVATKEEPPARAPQNVPHNQKSKRLIGLIASCLLTDPVQRPDISTVQSRLLTIAGGEAKGVADNLISRMSTYAEELEHTVMLRTHELQEEQRKIESLLFELLPRAVATSLISGMGVDSEAFDLVTVLFSCVDDFGELVSSVNPLDVIVILNELYNMIDEAITAFDCYKVETIADVYMVASGLPLRNGNLHVSEIAYFALHLLKIASTFSVRPKPNHKFRLKIGFHTGACMAGVIGHKMPRYCLFGDTINTASRMQSSSEGGKIQISDTAKEFLQQQREGASFSLTPRGLVMVKGKGEMQTYWLKLAHPLATEKHDHIFQCSDT</sequence>
<feature type="signal peptide" evidence="13">
    <location>
        <begin position="1"/>
        <end position="20"/>
    </location>
</feature>
<dbReference type="InterPro" id="IPR050401">
    <property type="entry name" value="Cyclic_nucleotide_synthase"/>
</dbReference>
<dbReference type="InterPro" id="IPR001170">
    <property type="entry name" value="ANPR/GUC"/>
</dbReference>
<dbReference type="Gene3D" id="1.10.510.10">
    <property type="entry name" value="Transferase(Phosphotransferase) domain 1"/>
    <property type="match status" value="1"/>
</dbReference>
<dbReference type="GO" id="GO:0004016">
    <property type="term" value="F:adenylate cyclase activity"/>
    <property type="evidence" value="ECO:0007669"/>
    <property type="project" value="TreeGrafter"/>
</dbReference>
<evidence type="ECO:0000256" key="2">
    <source>
        <dbReference type="ARBA" id="ARBA00004479"/>
    </source>
</evidence>
<dbReference type="Gene3D" id="6.10.250.780">
    <property type="match status" value="1"/>
</dbReference>